<organism evidence="4 5">
    <name type="scientific">Marine Group III euryarchaeote</name>
    <dbReference type="NCBI Taxonomy" id="2173149"/>
    <lineage>
        <taxon>Archaea</taxon>
        <taxon>Methanobacteriati</taxon>
        <taxon>Thermoplasmatota</taxon>
        <taxon>Thermoplasmata</taxon>
        <taxon>Candidatus Thermoprofundales</taxon>
    </lineage>
</organism>
<evidence type="ECO:0000259" key="2">
    <source>
        <dbReference type="Pfam" id="PF03435"/>
    </source>
</evidence>
<feature type="domain" description="Saccharopine dehydrogenase NADP binding" evidence="2">
    <location>
        <begin position="4"/>
        <end position="113"/>
    </location>
</feature>
<evidence type="ECO:0000256" key="1">
    <source>
        <dbReference type="ARBA" id="ARBA00023002"/>
    </source>
</evidence>
<name>A0A7C7ZFN0_9ARCH</name>
<dbReference type="InterPro" id="IPR032095">
    <property type="entry name" value="Sacchrp_dh-like_C"/>
</dbReference>
<dbReference type="GO" id="GO:0016491">
    <property type="term" value="F:oxidoreductase activity"/>
    <property type="evidence" value="ECO:0007669"/>
    <property type="project" value="UniProtKB-KW"/>
</dbReference>
<sequence length="358" mass="37820">MARITVLGAGLVGALVATKLSDDHNIKVIDPDRMALARVSQRALGAELCAERFESAAQLAGCDLALNCLPGSMGHAALEHIIEAGVDCVDISFTEQDPRALDGAAREAGVTVVPDAGIAPGFSNLLAAELATQAPVRLEIFVGGLPLRREPPWEYAAPFSPVDVVAEYERPARLKRAGRAVAEPALSGCRPFQLPPGLVPGFPDGTALEAFLTDGLRSLLDLSVPEMAEFTLRYSGHAERFTALRDSGALAGEQREATLATLFRAWRLRPGEAEFTHLRVLATFADGSRRGWLVHDNGSQGWSSMARTTGLTACAFAQQLLAGAITGPGVVMPEACAGAFPAVHEYLQSCGVTVERVA</sequence>
<dbReference type="Gene3D" id="3.40.50.720">
    <property type="entry name" value="NAD(P)-binding Rossmann-like Domain"/>
    <property type="match status" value="1"/>
</dbReference>
<evidence type="ECO:0000259" key="3">
    <source>
        <dbReference type="Pfam" id="PF16653"/>
    </source>
</evidence>
<feature type="domain" description="Saccharopine dehydrogenase-like C-terminal" evidence="3">
    <location>
        <begin position="117"/>
        <end position="337"/>
    </location>
</feature>
<dbReference type="Pfam" id="PF03435">
    <property type="entry name" value="Sacchrp_dh_NADP"/>
    <property type="match status" value="1"/>
</dbReference>
<dbReference type="PANTHER" id="PTHR11133:SF22">
    <property type="entry name" value="ALPHA-AMINOADIPIC SEMIALDEHYDE SYNTHASE, MITOCHONDRIAL"/>
    <property type="match status" value="1"/>
</dbReference>
<dbReference type="Pfam" id="PF16653">
    <property type="entry name" value="Sacchrp_dh_C"/>
    <property type="match status" value="1"/>
</dbReference>
<dbReference type="InterPro" id="IPR051168">
    <property type="entry name" value="AASS"/>
</dbReference>
<accession>A0A7C7ZFN0</accession>
<gene>
    <name evidence="4" type="ORF">EYQ16_05230</name>
</gene>
<dbReference type="InterPro" id="IPR005097">
    <property type="entry name" value="Sacchrp_dh_NADP-bd"/>
</dbReference>
<dbReference type="Proteomes" id="UP000589516">
    <property type="component" value="Unassembled WGS sequence"/>
</dbReference>
<comment type="caution">
    <text evidence="4">The sequence shown here is derived from an EMBL/GenBank/DDBJ whole genome shotgun (WGS) entry which is preliminary data.</text>
</comment>
<evidence type="ECO:0008006" key="6">
    <source>
        <dbReference type="Google" id="ProtNLM"/>
    </source>
</evidence>
<keyword evidence="1" id="KW-0560">Oxidoreductase</keyword>
<dbReference type="Gene3D" id="3.30.360.10">
    <property type="entry name" value="Dihydrodipicolinate Reductase, domain 2"/>
    <property type="match status" value="1"/>
</dbReference>
<dbReference type="PANTHER" id="PTHR11133">
    <property type="entry name" value="SACCHAROPINE DEHYDROGENASE"/>
    <property type="match status" value="1"/>
</dbReference>
<evidence type="ECO:0000313" key="4">
    <source>
        <dbReference type="EMBL" id="HIG63897.1"/>
    </source>
</evidence>
<dbReference type="SUPFAM" id="SSF51735">
    <property type="entry name" value="NAD(P)-binding Rossmann-fold domains"/>
    <property type="match status" value="1"/>
</dbReference>
<dbReference type="InterPro" id="IPR036291">
    <property type="entry name" value="NAD(P)-bd_dom_sf"/>
</dbReference>
<dbReference type="AlphaFoldDB" id="A0A7C7ZFN0"/>
<dbReference type="SUPFAM" id="SSF55347">
    <property type="entry name" value="Glyceraldehyde-3-phosphate dehydrogenase-like, C-terminal domain"/>
    <property type="match status" value="1"/>
</dbReference>
<dbReference type="EMBL" id="DUAV01000032">
    <property type="protein sequence ID" value="HIG63897.1"/>
    <property type="molecule type" value="Genomic_DNA"/>
</dbReference>
<proteinExistence type="predicted"/>
<evidence type="ECO:0000313" key="5">
    <source>
        <dbReference type="Proteomes" id="UP000589516"/>
    </source>
</evidence>
<reference evidence="5" key="1">
    <citation type="journal article" date="2019" name="bioRxiv">
        <title>Genome diversification in globally distributed novel marine Proteobacteria is linked to environmental adaptation.</title>
        <authorList>
            <person name="Zhou Z."/>
            <person name="Tran P.Q."/>
            <person name="Kieft K."/>
            <person name="Anantharaman K."/>
        </authorList>
    </citation>
    <scope>NUCLEOTIDE SEQUENCE [LARGE SCALE GENOMIC DNA]</scope>
</reference>
<protein>
    <recommendedName>
        <fullName evidence="6">Saccharopine dehydrogenase</fullName>
    </recommendedName>
</protein>